<proteinExistence type="predicted"/>
<dbReference type="AlphaFoldDB" id="A0AAD8TNV0"/>
<gene>
    <name evidence="2" type="ORF">QYE76_045864</name>
</gene>
<feature type="compositionally biased region" description="Low complexity" evidence="1">
    <location>
        <begin position="1"/>
        <end position="16"/>
    </location>
</feature>
<evidence type="ECO:0000313" key="2">
    <source>
        <dbReference type="EMBL" id="KAK1685016.1"/>
    </source>
</evidence>
<evidence type="ECO:0000256" key="1">
    <source>
        <dbReference type="SAM" id="MobiDB-lite"/>
    </source>
</evidence>
<sequence length="183" mass="19482">MGKAIPLLPRPRAAAPNSSTCDGRRLLLSPPPELRHPPRIRRAHGAGRSLPPLLFLAAPLPPPLPPPMVAAHAVLDARSRRHSASHSRTLAAHRLSGGSRVPPPPAAHSERPHVTRRQISAARRSGANSTRRASSRCPASGSLRSVTAEAARRRESILAWGGMRRGRLIAHGADEEARRAGGS</sequence>
<organism evidence="2 3">
    <name type="scientific">Lolium multiflorum</name>
    <name type="common">Italian ryegrass</name>
    <name type="synonym">Lolium perenne subsp. multiflorum</name>
    <dbReference type="NCBI Taxonomy" id="4521"/>
    <lineage>
        <taxon>Eukaryota</taxon>
        <taxon>Viridiplantae</taxon>
        <taxon>Streptophyta</taxon>
        <taxon>Embryophyta</taxon>
        <taxon>Tracheophyta</taxon>
        <taxon>Spermatophyta</taxon>
        <taxon>Magnoliopsida</taxon>
        <taxon>Liliopsida</taxon>
        <taxon>Poales</taxon>
        <taxon>Poaceae</taxon>
        <taxon>BOP clade</taxon>
        <taxon>Pooideae</taxon>
        <taxon>Poodae</taxon>
        <taxon>Poeae</taxon>
        <taxon>Poeae Chloroplast Group 2 (Poeae type)</taxon>
        <taxon>Loliodinae</taxon>
        <taxon>Loliinae</taxon>
        <taxon>Lolium</taxon>
    </lineage>
</organism>
<keyword evidence="3" id="KW-1185">Reference proteome</keyword>
<accession>A0AAD8TNV0</accession>
<feature type="region of interest" description="Disordered" evidence="1">
    <location>
        <begin position="1"/>
        <end position="45"/>
    </location>
</feature>
<evidence type="ECO:0000313" key="3">
    <source>
        <dbReference type="Proteomes" id="UP001231189"/>
    </source>
</evidence>
<name>A0AAD8TNV0_LOLMU</name>
<dbReference type="EMBL" id="JAUUTY010000002">
    <property type="protein sequence ID" value="KAK1685016.1"/>
    <property type="molecule type" value="Genomic_DNA"/>
</dbReference>
<comment type="caution">
    <text evidence="2">The sequence shown here is derived from an EMBL/GenBank/DDBJ whole genome shotgun (WGS) entry which is preliminary data.</text>
</comment>
<protein>
    <submittedName>
        <fullName evidence="2">Uncharacterized protein</fullName>
    </submittedName>
</protein>
<reference evidence="2" key="1">
    <citation type="submission" date="2023-07" db="EMBL/GenBank/DDBJ databases">
        <title>A chromosome-level genome assembly of Lolium multiflorum.</title>
        <authorList>
            <person name="Chen Y."/>
            <person name="Copetti D."/>
            <person name="Kolliker R."/>
            <person name="Studer B."/>
        </authorList>
    </citation>
    <scope>NUCLEOTIDE SEQUENCE</scope>
    <source>
        <strain evidence="2">02402/16</strain>
        <tissue evidence="2">Leaf</tissue>
    </source>
</reference>
<dbReference type="Proteomes" id="UP001231189">
    <property type="component" value="Unassembled WGS sequence"/>
</dbReference>
<feature type="region of interest" description="Disordered" evidence="1">
    <location>
        <begin position="79"/>
        <end position="150"/>
    </location>
</feature>